<organism evidence="2 3">
    <name type="scientific">Corchorus olitorius</name>
    <dbReference type="NCBI Taxonomy" id="93759"/>
    <lineage>
        <taxon>Eukaryota</taxon>
        <taxon>Viridiplantae</taxon>
        <taxon>Streptophyta</taxon>
        <taxon>Embryophyta</taxon>
        <taxon>Tracheophyta</taxon>
        <taxon>Spermatophyta</taxon>
        <taxon>Magnoliopsida</taxon>
        <taxon>eudicotyledons</taxon>
        <taxon>Gunneridae</taxon>
        <taxon>Pentapetalae</taxon>
        <taxon>rosids</taxon>
        <taxon>malvids</taxon>
        <taxon>Malvales</taxon>
        <taxon>Malvaceae</taxon>
        <taxon>Grewioideae</taxon>
        <taxon>Apeibeae</taxon>
        <taxon>Corchorus</taxon>
    </lineage>
</organism>
<sequence>MKKKVGGRELARFLRLREGSGALGAKFSLSPFMLLMHGMLVVGAAVCDRIGACIN</sequence>
<name>A0A1R3FZB6_9ROSI</name>
<keyword evidence="1" id="KW-1133">Transmembrane helix</keyword>
<dbReference type="AlphaFoldDB" id="A0A1R3FZB6"/>
<evidence type="ECO:0000313" key="3">
    <source>
        <dbReference type="Proteomes" id="UP000187203"/>
    </source>
</evidence>
<proteinExistence type="predicted"/>
<keyword evidence="1" id="KW-0812">Transmembrane</keyword>
<accession>A0A1R3FZB6</accession>
<dbReference type="EMBL" id="AWUE01024308">
    <property type="protein sequence ID" value="OMO51130.1"/>
    <property type="molecule type" value="Genomic_DNA"/>
</dbReference>
<feature type="transmembrane region" description="Helical" evidence="1">
    <location>
        <begin position="21"/>
        <end position="46"/>
    </location>
</feature>
<keyword evidence="3" id="KW-1185">Reference proteome</keyword>
<gene>
    <name evidence="2" type="ORF">COLO4_37802</name>
</gene>
<evidence type="ECO:0000313" key="2">
    <source>
        <dbReference type="EMBL" id="OMO51130.1"/>
    </source>
</evidence>
<protein>
    <submittedName>
        <fullName evidence="2">Uncharacterized protein</fullName>
    </submittedName>
</protein>
<evidence type="ECO:0000256" key="1">
    <source>
        <dbReference type="SAM" id="Phobius"/>
    </source>
</evidence>
<dbReference type="Proteomes" id="UP000187203">
    <property type="component" value="Unassembled WGS sequence"/>
</dbReference>
<reference evidence="3" key="1">
    <citation type="submission" date="2013-09" db="EMBL/GenBank/DDBJ databases">
        <title>Corchorus olitorius genome sequencing.</title>
        <authorList>
            <person name="Alam M."/>
            <person name="Haque M.S."/>
            <person name="Islam M.S."/>
            <person name="Emdad E.M."/>
            <person name="Islam M.M."/>
            <person name="Ahmed B."/>
            <person name="Halim A."/>
            <person name="Hossen Q.M.M."/>
            <person name="Hossain M.Z."/>
            <person name="Ahmed R."/>
            <person name="Khan M.M."/>
            <person name="Islam R."/>
            <person name="Rashid M.M."/>
            <person name="Khan S.A."/>
            <person name="Rahman M.S."/>
            <person name="Alam M."/>
            <person name="Yahiya A.S."/>
            <person name="Khan M.S."/>
            <person name="Azam M.S."/>
            <person name="Haque T."/>
            <person name="Lashkar M.Z.H."/>
            <person name="Akhand A.I."/>
            <person name="Morshed G."/>
            <person name="Roy S."/>
            <person name="Uddin K.S."/>
            <person name="Rabeya T."/>
            <person name="Hossain A.S."/>
            <person name="Chowdhury A."/>
            <person name="Snigdha A.R."/>
            <person name="Mortoza M.S."/>
            <person name="Matin S.A."/>
            <person name="Hoque S.M.E."/>
            <person name="Islam M.K."/>
            <person name="Roy D.K."/>
            <person name="Haider R."/>
            <person name="Moosa M.M."/>
            <person name="Elias S.M."/>
            <person name="Hasan A.M."/>
            <person name="Jahan S."/>
            <person name="Shafiuddin M."/>
            <person name="Mahmood N."/>
            <person name="Shommy N.S."/>
        </authorList>
    </citation>
    <scope>NUCLEOTIDE SEQUENCE [LARGE SCALE GENOMIC DNA]</scope>
    <source>
        <strain evidence="3">cv. O-4</strain>
    </source>
</reference>
<comment type="caution">
    <text evidence="2">The sequence shown here is derived from an EMBL/GenBank/DDBJ whole genome shotgun (WGS) entry which is preliminary data.</text>
</comment>
<keyword evidence="1" id="KW-0472">Membrane</keyword>